<reference evidence="3 4" key="1">
    <citation type="submission" date="2016-11" db="EMBL/GenBank/DDBJ databases">
        <authorList>
            <person name="Jaros S."/>
            <person name="Januszkiewicz K."/>
            <person name="Wedrychowicz H."/>
        </authorList>
    </citation>
    <scope>NUCLEOTIDE SEQUENCE [LARGE SCALE GENOMIC DNA]</scope>
    <source>
        <strain evidence="3 4">DSM 27406</strain>
    </source>
</reference>
<evidence type="ECO:0000313" key="3">
    <source>
        <dbReference type="EMBL" id="SHL81254.1"/>
    </source>
</evidence>
<sequence length="333" mass="37386">MKRCLALLSLVLSGYLSFAQTTITWGLEDTRTEFKDDASEKGSMSGFFQSHTPVNYPVNNTVTPFGDWWHLLDVRHTNKNYNLAMQFASKFADQKLYFRNIGDVASQSWSKILMSTNGRVGVHTDNPRALFDVGLSTTEQNPNILTTVLGRLYEGDNVGDGTFVGVRAVSSQNLLGPSFSLEHRFYNNLNSAINFCRGYGDFDGFLTFSTSNNTERLRIDAFGNVLIGTTKPRSLLTVAGTITAQKIKVTATEWADFVFEDSYTLPSLYELENYIRANKHLPEIPTAKQVEQDGVDLADMNKKLLQKVEELTLYVIELKKQVDALEATKENKK</sequence>
<accession>A0A1M7DP15</accession>
<gene>
    <name evidence="3" type="ORF">SAMN05444266_10574</name>
</gene>
<evidence type="ECO:0000256" key="1">
    <source>
        <dbReference type="SAM" id="Coils"/>
    </source>
</evidence>
<dbReference type="Proteomes" id="UP000184420">
    <property type="component" value="Unassembled WGS sequence"/>
</dbReference>
<feature type="chain" id="PRO_5012522892" evidence="2">
    <location>
        <begin position="20"/>
        <end position="333"/>
    </location>
</feature>
<evidence type="ECO:0000313" key="4">
    <source>
        <dbReference type="Proteomes" id="UP000184420"/>
    </source>
</evidence>
<keyword evidence="4" id="KW-1185">Reference proteome</keyword>
<dbReference type="EMBL" id="FRBL01000005">
    <property type="protein sequence ID" value="SHL81254.1"/>
    <property type="molecule type" value="Genomic_DNA"/>
</dbReference>
<organism evidence="3 4">
    <name type="scientific">Chitinophaga jiangningensis</name>
    <dbReference type="NCBI Taxonomy" id="1419482"/>
    <lineage>
        <taxon>Bacteria</taxon>
        <taxon>Pseudomonadati</taxon>
        <taxon>Bacteroidota</taxon>
        <taxon>Chitinophagia</taxon>
        <taxon>Chitinophagales</taxon>
        <taxon>Chitinophagaceae</taxon>
        <taxon>Chitinophaga</taxon>
    </lineage>
</organism>
<feature type="signal peptide" evidence="2">
    <location>
        <begin position="1"/>
        <end position="19"/>
    </location>
</feature>
<evidence type="ECO:0000256" key="2">
    <source>
        <dbReference type="SAM" id="SignalP"/>
    </source>
</evidence>
<dbReference type="RefSeq" id="WP_073081610.1">
    <property type="nucleotide sequence ID" value="NZ_FRBL01000005.1"/>
</dbReference>
<dbReference type="OrthoDB" id="657976at2"/>
<protein>
    <submittedName>
        <fullName evidence="3">Uncharacterized protein</fullName>
    </submittedName>
</protein>
<name>A0A1M7DP15_9BACT</name>
<keyword evidence="2" id="KW-0732">Signal</keyword>
<feature type="coiled-coil region" evidence="1">
    <location>
        <begin position="301"/>
        <end position="328"/>
    </location>
</feature>
<proteinExistence type="predicted"/>
<dbReference type="STRING" id="1419482.SAMN05444266_10574"/>
<keyword evidence="1" id="KW-0175">Coiled coil</keyword>
<dbReference type="AlphaFoldDB" id="A0A1M7DP15"/>